<proteinExistence type="predicted"/>
<evidence type="ECO:0000313" key="3">
    <source>
        <dbReference type="Proteomes" id="UP000831068"/>
    </source>
</evidence>
<organism evidence="2 3">
    <name type="scientific">Chryseobacterium oryzae</name>
    <dbReference type="NCBI Taxonomy" id="2929799"/>
    <lineage>
        <taxon>Bacteria</taxon>
        <taxon>Pseudomonadati</taxon>
        <taxon>Bacteroidota</taxon>
        <taxon>Flavobacteriia</taxon>
        <taxon>Flavobacteriales</taxon>
        <taxon>Weeksellaceae</taxon>
        <taxon>Chryseobacterium group</taxon>
        <taxon>Chryseobacterium</taxon>
    </lineage>
</organism>
<keyword evidence="2" id="KW-0503">Monooxygenase</keyword>
<gene>
    <name evidence="2" type="ORF">MTP08_08440</name>
</gene>
<dbReference type="InterPro" id="IPR011008">
    <property type="entry name" value="Dimeric_a/b-barrel"/>
</dbReference>
<dbReference type="PANTHER" id="PTHR33336:SF3">
    <property type="entry name" value="ABM DOMAIN-CONTAINING PROTEIN"/>
    <property type="match status" value="1"/>
</dbReference>
<dbReference type="InterPro" id="IPR007138">
    <property type="entry name" value="ABM_dom"/>
</dbReference>
<dbReference type="PROSITE" id="PS51725">
    <property type="entry name" value="ABM"/>
    <property type="match status" value="1"/>
</dbReference>
<keyword evidence="3" id="KW-1185">Reference proteome</keyword>
<sequence length="96" mass="11422">MNLHIVALFRIKENHLMEAVELFQKLVYATRKESGCLQYDLIEDSVNKGTFFLIELWESKEHHHIHDSVEHLVDFRKNISSILEESTQVYKGFKIY</sequence>
<dbReference type="Pfam" id="PF03992">
    <property type="entry name" value="ABM"/>
    <property type="match status" value="1"/>
</dbReference>
<accession>A0ABY4BD74</accession>
<dbReference type="RefSeq" id="WP_243575607.1">
    <property type="nucleotide sequence ID" value="NZ_CP094529.1"/>
</dbReference>
<name>A0ABY4BD74_9FLAO</name>
<evidence type="ECO:0000313" key="2">
    <source>
        <dbReference type="EMBL" id="UOE37100.1"/>
    </source>
</evidence>
<dbReference type="Gene3D" id="3.30.70.100">
    <property type="match status" value="1"/>
</dbReference>
<dbReference type="InterPro" id="IPR050744">
    <property type="entry name" value="AI-2_Isomerase_LsrG"/>
</dbReference>
<dbReference type="PANTHER" id="PTHR33336">
    <property type="entry name" value="QUINOL MONOOXYGENASE YGIN-RELATED"/>
    <property type="match status" value="1"/>
</dbReference>
<protein>
    <submittedName>
        <fullName evidence="2">Antibiotic biosynthesis monooxygenase</fullName>
    </submittedName>
</protein>
<feature type="domain" description="ABM" evidence="1">
    <location>
        <begin position="3"/>
        <end position="93"/>
    </location>
</feature>
<dbReference type="EMBL" id="CP094529">
    <property type="protein sequence ID" value="UOE37100.1"/>
    <property type="molecule type" value="Genomic_DNA"/>
</dbReference>
<evidence type="ECO:0000259" key="1">
    <source>
        <dbReference type="PROSITE" id="PS51725"/>
    </source>
</evidence>
<reference evidence="2 3" key="1">
    <citation type="submission" date="2022-03" db="EMBL/GenBank/DDBJ databases">
        <title>Chryseobacterium sp. isolated from the Andong Sikhe.</title>
        <authorList>
            <person name="Won M."/>
            <person name="Kim S.-J."/>
            <person name="Kwon S.-W."/>
        </authorList>
    </citation>
    <scope>NUCLEOTIDE SEQUENCE [LARGE SCALE GENOMIC DNA]</scope>
    <source>
        <strain evidence="2 3">ADR-1</strain>
    </source>
</reference>
<dbReference type="Proteomes" id="UP000831068">
    <property type="component" value="Chromosome"/>
</dbReference>
<keyword evidence="2" id="KW-0560">Oxidoreductase</keyword>
<dbReference type="SUPFAM" id="SSF54909">
    <property type="entry name" value="Dimeric alpha+beta barrel"/>
    <property type="match status" value="1"/>
</dbReference>
<dbReference type="GO" id="GO:0004497">
    <property type="term" value="F:monooxygenase activity"/>
    <property type="evidence" value="ECO:0007669"/>
    <property type="project" value="UniProtKB-KW"/>
</dbReference>